<protein>
    <submittedName>
        <fullName evidence="1">Uncharacterized protein</fullName>
    </submittedName>
</protein>
<organism evidence="1 2">
    <name type="scientific">Agromyces mariniharenae</name>
    <dbReference type="NCBI Taxonomy" id="2604423"/>
    <lineage>
        <taxon>Bacteria</taxon>
        <taxon>Bacillati</taxon>
        <taxon>Actinomycetota</taxon>
        <taxon>Actinomycetes</taxon>
        <taxon>Micrococcales</taxon>
        <taxon>Microbacteriaceae</taxon>
        <taxon>Agromyces</taxon>
    </lineage>
</organism>
<dbReference type="EMBL" id="VSSB01000002">
    <property type="protein sequence ID" value="TYL50476.1"/>
    <property type="molecule type" value="Genomic_DNA"/>
</dbReference>
<comment type="caution">
    <text evidence="1">The sequence shown here is derived from an EMBL/GenBank/DDBJ whole genome shotgun (WGS) entry which is preliminary data.</text>
</comment>
<accession>A0A5S4UV84</accession>
<evidence type="ECO:0000313" key="1">
    <source>
        <dbReference type="EMBL" id="TYL50476.1"/>
    </source>
</evidence>
<proteinExistence type="predicted"/>
<dbReference type="AlphaFoldDB" id="A0A5S4UV84"/>
<dbReference type="RefSeq" id="WP_148734577.1">
    <property type="nucleotide sequence ID" value="NZ_VSSB01000002.1"/>
</dbReference>
<sequence length="275" mass="30513">MPPTIANPDDLSSWSGVLTGVKRGSATLTARAYRSSYDDGTHASLVLTSNRQPYWIKVLGNPQGDQILVTEAVVSGVGELIDAPVRPTALIEVPPTLAGFEYAKAYRFHAGIAHGSLHLEHAEEGDKILYPRRDGNPSRRACLAALWDWCMGDDEQWLYDLDNDYSIWSFDHGFWFGGDGGMWDTPMLERLVDHPWPWTEATASINPESLTACAARIRGVTAADILRIIARVPLEWGTPNSDLETLGWFLHRRKSGVADRLDVLASDIDSKQRKD</sequence>
<gene>
    <name evidence="1" type="ORF">FYC51_14840</name>
</gene>
<dbReference type="Proteomes" id="UP000325243">
    <property type="component" value="Unassembled WGS sequence"/>
</dbReference>
<keyword evidence="2" id="KW-1185">Reference proteome</keyword>
<name>A0A5S4UV84_9MICO</name>
<evidence type="ECO:0000313" key="2">
    <source>
        <dbReference type="Proteomes" id="UP000325243"/>
    </source>
</evidence>
<reference evidence="1 2" key="1">
    <citation type="submission" date="2019-08" db="EMBL/GenBank/DDBJ databases">
        <authorList>
            <person name="Hu J."/>
        </authorList>
    </citation>
    <scope>NUCLEOTIDE SEQUENCE [LARGE SCALE GENOMIC DNA]</scope>
    <source>
        <strain evidence="1 2">NEAU-184</strain>
    </source>
</reference>